<reference evidence="2" key="2">
    <citation type="journal article" date="2021" name="PeerJ">
        <title>Extensive microbial diversity within the chicken gut microbiome revealed by metagenomics and culture.</title>
        <authorList>
            <person name="Gilroy R."/>
            <person name="Ravi A."/>
            <person name="Getino M."/>
            <person name="Pursley I."/>
            <person name="Horton D.L."/>
            <person name="Alikhan N.F."/>
            <person name="Baker D."/>
            <person name="Gharbi K."/>
            <person name="Hall N."/>
            <person name="Watson M."/>
            <person name="Adriaenssens E.M."/>
            <person name="Foster-Nyarko E."/>
            <person name="Jarju S."/>
            <person name="Secka A."/>
            <person name="Antonio M."/>
            <person name="Oren A."/>
            <person name="Chaudhuri R.R."/>
            <person name="La Ragione R."/>
            <person name="Hildebrand F."/>
            <person name="Pallen M.J."/>
        </authorList>
    </citation>
    <scope>NUCLEOTIDE SEQUENCE</scope>
    <source>
        <strain evidence="2">ChiBcolR7-354</strain>
    </source>
</reference>
<dbReference type="PANTHER" id="PTHR38454">
    <property type="entry name" value="INTEGRAL MEMBRANE PROTEIN-RELATED"/>
    <property type="match status" value="1"/>
</dbReference>
<dbReference type="InterPro" id="IPR018580">
    <property type="entry name" value="Uncharacterised_YfhO"/>
</dbReference>
<organism evidence="2 3">
    <name type="scientific">Candidatus Scatomorpha intestinavium</name>
    <dbReference type="NCBI Taxonomy" id="2840922"/>
    <lineage>
        <taxon>Bacteria</taxon>
        <taxon>Bacillati</taxon>
        <taxon>Bacillota</taxon>
        <taxon>Clostridia</taxon>
        <taxon>Eubacteriales</taxon>
        <taxon>Candidatus Scatomorpha</taxon>
    </lineage>
</organism>
<feature type="transmembrane region" description="Helical" evidence="1">
    <location>
        <begin position="224"/>
        <end position="247"/>
    </location>
</feature>
<feature type="transmembrane region" description="Helical" evidence="1">
    <location>
        <begin position="382"/>
        <end position="402"/>
    </location>
</feature>
<feature type="transmembrane region" description="Helical" evidence="1">
    <location>
        <begin position="745"/>
        <end position="764"/>
    </location>
</feature>
<evidence type="ECO:0000313" key="2">
    <source>
        <dbReference type="EMBL" id="HIQ78001.1"/>
    </source>
</evidence>
<feature type="transmembrane region" description="Helical" evidence="1">
    <location>
        <begin position="291"/>
        <end position="311"/>
    </location>
</feature>
<dbReference type="PANTHER" id="PTHR38454:SF1">
    <property type="entry name" value="INTEGRAL MEMBRANE PROTEIN"/>
    <property type="match status" value="1"/>
</dbReference>
<feature type="transmembrane region" description="Helical" evidence="1">
    <location>
        <begin position="129"/>
        <end position="156"/>
    </location>
</feature>
<proteinExistence type="predicted"/>
<gene>
    <name evidence="2" type="ORF">IAB77_01925</name>
</gene>
<dbReference type="AlphaFoldDB" id="A0A9D0ZEN9"/>
<protein>
    <submittedName>
        <fullName evidence="2">YfhO family protein</fullName>
    </submittedName>
</protein>
<dbReference type="Pfam" id="PF09586">
    <property type="entry name" value="YfhO"/>
    <property type="match status" value="3"/>
</dbReference>
<reference evidence="2" key="1">
    <citation type="submission" date="2020-10" db="EMBL/GenBank/DDBJ databases">
        <authorList>
            <person name="Gilroy R."/>
        </authorList>
    </citation>
    <scope>NUCLEOTIDE SEQUENCE</scope>
    <source>
        <strain evidence="2">ChiBcolR7-354</strain>
    </source>
</reference>
<evidence type="ECO:0000313" key="3">
    <source>
        <dbReference type="Proteomes" id="UP000824262"/>
    </source>
</evidence>
<comment type="caution">
    <text evidence="2">The sequence shown here is derived from an EMBL/GenBank/DDBJ whole genome shotgun (WGS) entry which is preliminary data.</text>
</comment>
<keyword evidence="1" id="KW-1133">Transmembrane helix</keyword>
<feature type="transmembrane region" description="Helical" evidence="1">
    <location>
        <begin position="93"/>
        <end position="117"/>
    </location>
</feature>
<keyword evidence="1" id="KW-0812">Transmembrane</keyword>
<feature type="transmembrane region" description="Helical" evidence="1">
    <location>
        <begin position="176"/>
        <end position="203"/>
    </location>
</feature>
<accession>A0A9D0ZEN9</accession>
<feature type="transmembrane region" description="Helical" evidence="1">
    <location>
        <begin position="318"/>
        <end position="335"/>
    </location>
</feature>
<name>A0A9D0ZEN9_9FIRM</name>
<keyword evidence="1" id="KW-0472">Membrane</keyword>
<dbReference type="EMBL" id="DVGA01000025">
    <property type="protein sequence ID" value="HIQ78001.1"/>
    <property type="molecule type" value="Genomic_DNA"/>
</dbReference>
<feature type="transmembrane region" description="Helical" evidence="1">
    <location>
        <begin position="355"/>
        <end position="375"/>
    </location>
</feature>
<evidence type="ECO:0000256" key="1">
    <source>
        <dbReference type="SAM" id="Phobius"/>
    </source>
</evidence>
<sequence>MTERRRAAHAAAFILPAALLLAVYASMGMWPFGDKTILASDMADQYVEFFCALKNGDVYFSWSKALGSSYIGVFSYYVSSPLSFLTLLVPNEYMPAALMFLCCLKSGLIGLSFSFFYRRRFGSAGFSCVLFSLCYALSSYVAAYSLCIMWLDGLIYLPLILLSLDRAIERRGSGALTLTLTVCFLSTWYISYMIGGFCLLWLLCAAARGDIPLRAGKAAAKLGLARALGALIGSALIALLLTSPVWLPSFLAMFSGKLSDATADYPSLVNLDFSFFRQFLPGQYSSITSSALPYFFSGTVVTLLAAAYFFLRGVPARRRIASGALIALLILSMWLSPLDRVWHLFKYPNWFPYRYAFLLSFALVFTAAEAARIIFPKLPRLAAPALLALTAAELALNCLVILRGVDSQFRYESFSDYYAYYTANAALVDEAESASGGGFYRVGATEDRGFNSPLSFGYPGVTHYSSVYDKDVNAALKSLGFAQSWMWTAYYGSTPATDALFGIRCVISASGQPLYEPIASEDELTLYENPYSLPLAFLAGDAPDSLTASSPLERQNELLSALSGLETDIFTPISPVSVERGSSYASLTFTGTGSPIYADMSAYCLDSLFVSGEFVSYLNTDETRSVHLLACPAEGETVTVTINGSAAAGIDWESECFGLDSAALAAAVSALGNVSSLTVDGASVSLSYTSDAPAKLVSTIPAEPGWRAYVDGGRVEAGEMLGAFLTLDAPAGSHTVELRYTAPGLPLSCFLAAAALLLIALRAIRRGPARRAKK</sequence>
<dbReference type="Proteomes" id="UP000824262">
    <property type="component" value="Unassembled WGS sequence"/>
</dbReference>